<dbReference type="GeneID" id="118409144"/>
<dbReference type="Proteomes" id="UP000001554">
    <property type="component" value="Chromosome 2"/>
</dbReference>
<feature type="transmembrane region" description="Helical" evidence="6">
    <location>
        <begin position="31"/>
        <end position="52"/>
    </location>
</feature>
<evidence type="ECO:0000259" key="7">
    <source>
        <dbReference type="PROSITE" id="PS50262"/>
    </source>
</evidence>
<evidence type="ECO:0000256" key="4">
    <source>
        <dbReference type="ARBA" id="ARBA00023136"/>
    </source>
</evidence>
<dbReference type="Pfam" id="PF00001">
    <property type="entry name" value="7tm_1"/>
    <property type="match status" value="1"/>
</dbReference>
<keyword evidence="8" id="KW-1185">Reference proteome</keyword>
<keyword evidence="3 6" id="KW-1133">Transmembrane helix</keyword>
<feature type="domain" description="G-protein coupled receptors family 1 profile" evidence="7">
    <location>
        <begin position="1"/>
        <end position="181"/>
    </location>
</feature>
<dbReference type="InterPro" id="IPR052921">
    <property type="entry name" value="GPCR1_Superfamily_Member"/>
</dbReference>
<evidence type="ECO:0000313" key="9">
    <source>
        <dbReference type="RefSeq" id="XP_035665906.1"/>
    </source>
</evidence>
<keyword evidence="4 6" id="KW-0472">Membrane</keyword>
<evidence type="ECO:0000313" key="8">
    <source>
        <dbReference type="Proteomes" id="UP000001554"/>
    </source>
</evidence>
<sequence>MFGTYLLMAIDLYHFVCHPLHYHERVTTKRVGVSILTIRAFSLFLGIAPVAFGGLPKYGMPCQIDPENIVSISLININILVLSSTILVIPMFYYRVFKEARKQQERDENRNLWVFQTKAFKTMLPYAIVLTVSVATTVFQVAITRAVISKEQMSQRALIVADHVSALLFLTLSSMANPIICSFRLPEFRRAIRELCGLPTNTPPAVPARRQGDMEMVAITSRRQVAQATELVPAQSNTNGLKPAAEVIPSDQAQRQTMQGEVSPGPSTENRAYAPFQLTVRADVHAEPTASSGQDITETLPGQLNLEV</sequence>
<dbReference type="Gene3D" id="1.20.1070.10">
    <property type="entry name" value="Rhodopsin 7-helix transmembrane proteins"/>
    <property type="match status" value="1"/>
</dbReference>
<dbReference type="InterPro" id="IPR000276">
    <property type="entry name" value="GPCR_Rhodpsn"/>
</dbReference>
<dbReference type="SUPFAM" id="SSF81321">
    <property type="entry name" value="Family A G protein-coupled receptor-like"/>
    <property type="match status" value="1"/>
</dbReference>
<keyword evidence="2 6" id="KW-0812">Transmembrane</keyword>
<comment type="subcellular location">
    <subcellularLocation>
        <location evidence="1">Membrane</location>
    </subcellularLocation>
</comment>
<dbReference type="GO" id="GO:0004930">
    <property type="term" value="F:G protein-coupled receptor activity"/>
    <property type="evidence" value="ECO:0007669"/>
    <property type="project" value="InterPro"/>
</dbReference>
<dbReference type="KEGG" id="bfo:118409144"/>
<feature type="transmembrane region" description="Helical" evidence="6">
    <location>
        <begin position="163"/>
        <end position="183"/>
    </location>
</feature>
<proteinExistence type="predicted"/>
<dbReference type="PANTHER" id="PTHR26451">
    <property type="entry name" value="G_PROTEIN_RECEP_F1_2 DOMAIN-CONTAINING PROTEIN"/>
    <property type="match status" value="1"/>
</dbReference>
<name>A0A9J7HU28_BRAFL</name>
<accession>A0A9J7HU28</accession>
<dbReference type="PROSITE" id="PS50262">
    <property type="entry name" value="G_PROTEIN_RECEP_F1_2"/>
    <property type="match status" value="1"/>
</dbReference>
<evidence type="ECO:0000256" key="3">
    <source>
        <dbReference type="ARBA" id="ARBA00022989"/>
    </source>
</evidence>
<evidence type="ECO:0000256" key="5">
    <source>
        <dbReference type="SAM" id="MobiDB-lite"/>
    </source>
</evidence>
<dbReference type="GO" id="GO:0016020">
    <property type="term" value="C:membrane"/>
    <property type="evidence" value="ECO:0007669"/>
    <property type="project" value="UniProtKB-SubCell"/>
</dbReference>
<protein>
    <submittedName>
        <fullName evidence="9">Uncharacterized protein LOC118409144</fullName>
    </submittedName>
</protein>
<feature type="transmembrane region" description="Helical" evidence="6">
    <location>
        <begin position="72"/>
        <end position="94"/>
    </location>
</feature>
<evidence type="ECO:0000256" key="6">
    <source>
        <dbReference type="SAM" id="Phobius"/>
    </source>
</evidence>
<organism evidence="8 9">
    <name type="scientific">Branchiostoma floridae</name>
    <name type="common">Florida lancelet</name>
    <name type="synonym">Amphioxus</name>
    <dbReference type="NCBI Taxonomy" id="7739"/>
    <lineage>
        <taxon>Eukaryota</taxon>
        <taxon>Metazoa</taxon>
        <taxon>Chordata</taxon>
        <taxon>Cephalochordata</taxon>
        <taxon>Leptocardii</taxon>
        <taxon>Amphioxiformes</taxon>
        <taxon>Branchiostomatidae</taxon>
        <taxon>Branchiostoma</taxon>
    </lineage>
</organism>
<feature type="transmembrane region" description="Helical" evidence="6">
    <location>
        <begin position="123"/>
        <end position="143"/>
    </location>
</feature>
<dbReference type="OrthoDB" id="6147321at2759"/>
<dbReference type="PANTHER" id="PTHR26451:SF897">
    <property type="entry name" value="TRACE AMINE-ASSOCIATED RECEPTOR 5-LIKE"/>
    <property type="match status" value="1"/>
</dbReference>
<dbReference type="OMA" id="HYHERVT"/>
<evidence type="ECO:0000256" key="2">
    <source>
        <dbReference type="ARBA" id="ARBA00022692"/>
    </source>
</evidence>
<dbReference type="InterPro" id="IPR017452">
    <property type="entry name" value="GPCR_Rhodpsn_7TM"/>
</dbReference>
<gene>
    <name evidence="9" type="primary">LOC118409144</name>
</gene>
<dbReference type="RefSeq" id="XP_035665906.1">
    <property type="nucleotide sequence ID" value="XM_035810013.1"/>
</dbReference>
<feature type="region of interest" description="Disordered" evidence="5">
    <location>
        <begin position="287"/>
        <end position="308"/>
    </location>
</feature>
<feature type="region of interest" description="Disordered" evidence="5">
    <location>
        <begin position="249"/>
        <end position="270"/>
    </location>
</feature>
<evidence type="ECO:0000256" key="1">
    <source>
        <dbReference type="ARBA" id="ARBA00004370"/>
    </source>
</evidence>
<feature type="compositionally biased region" description="Polar residues" evidence="5">
    <location>
        <begin position="289"/>
        <end position="302"/>
    </location>
</feature>
<reference evidence="8" key="1">
    <citation type="journal article" date="2020" name="Nat. Ecol. Evol.">
        <title>Deeply conserved synteny resolves early events in vertebrate evolution.</title>
        <authorList>
            <person name="Simakov O."/>
            <person name="Marletaz F."/>
            <person name="Yue J.X."/>
            <person name="O'Connell B."/>
            <person name="Jenkins J."/>
            <person name="Brandt A."/>
            <person name="Calef R."/>
            <person name="Tung C.H."/>
            <person name="Huang T.K."/>
            <person name="Schmutz J."/>
            <person name="Satoh N."/>
            <person name="Yu J.K."/>
            <person name="Putnam N.H."/>
            <person name="Green R.E."/>
            <person name="Rokhsar D.S."/>
        </authorList>
    </citation>
    <scope>NUCLEOTIDE SEQUENCE [LARGE SCALE GENOMIC DNA]</scope>
    <source>
        <strain evidence="8">S238N-H82</strain>
    </source>
</reference>
<feature type="compositionally biased region" description="Polar residues" evidence="5">
    <location>
        <begin position="251"/>
        <end position="270"/>
    </location>
</feature>
<reference evidence="9" key="2">
    <citation type="submission" date="2025-08" db="UniProtKB">
        <authorList>
            <consortium name="RefSeq"/>
        </authorList>
    </citation>
    <scope>IDENTIFICATION</scope>
    <source>
        <strain evidence="9">S238N-H82</strain>
        <tissue evidence="9">Testes</tissue>
    </source>
</reference>
<dbReference type="CDD" id="cd00637">
    <property type="entry name" value="7tm_classA_rhodopsin-like"/>
    <property type="match status" value="1"/>
</dbReference>
<dbReference type="AlphaFoldDB" id="A0A9J7HU28"/>